<dbReference type="InterPro" id="IPR005182">
    <property type="entry name" value="YdbS-like_PH"/>
</dbReference>
<dbReference type="AlphaFoldDB" id="D6XUU9"/>
<keyword evidence="2" id="KW-0472">Membrane</keyword>
<dbReference type="PANTHER" id="PTHR34473">
    <property type="entry name" value="UPF0699 TRANSMEMBRANE PROTEIN YDBS"/>
    <property type="match status" value="1"/>
</dbReference>
<organism evidence="4 5">
    <name type="scientific">Bacillus selenitireducens (strain ATCC 700615 / DSM 15326 / MLS10)</name>
    <dbReference type="NCBI Taxonomy" id="439292"/>
    <lineage>
        <taxon>Bacteria</taxon>
        <taxon>Bacillati</taxon>
        <taxon>Bacillota</taxon>
        <taxon>Bacilli</taxon>
        <taxon>Bacillales</taxon>
        <taxon>Bacillaceae</taxon>
        <taxon>Salisediminibacterium</taxon>
    </lineage>
</organism>
<dbReference type="Pfam" id="PF03703">
    <property type="entry name" value="bPH_2"/>
    <property type="match status" value="1"/>
</dbReference>
<feature type="domain" description="YdbS-like PH" evidence="3">
    <location>
        <begin position="154"/>
        <end position="230"/>
    </location>
</feature>
<dbReference type="eggNOG" id="COG3402">
    <property type="taxonomic scope" value="Bacteria"/>
</dbReference>
<dbReference type="EMBL" id="CP001791">
    <property type="protein sequence ID" value="ADH99585.1"/>
    <property type="molecule type" value="Genomic_DNA"/>
</dbReference>
<evidence type="ECO:0000256" key="1">
    <source>
        <dbReference type="SAM" id="MobiDB-lite"/>
    </source>
</evidence>
<feature type="region of interest" description="Disordered" evidence="1">
    <location>
        <begin position="1"/>
        <end position="73"/>
    </location>
</feature>
<keyword evidence="2" id="KW-1133">Transmembrane helix</keyword>
<name>D6XUU9_BACIE</name>
<feature type="compositionally biased region" description="Acidic residues" evidence="1">
    <location>
        <begin position="41"/>
        <end position="63"/>
    </location>
</feature>
<dbReference type="Proteomes" id="UP000000271">
    <property type="component" value="Chromosome"/>
</dbReference>
<feature type="transmembrane region" description="Helical" evidence="2">
    <location>
        <begin position="129"/>
        <end position="149"/>
    </location>
</feature>
<evidence type="ECO:0000313" key="5">
    <source>
        <dbReference type="Proteomes" id="UP000000271"/>
    </source>
</evidence>
<evidence type="ECO:0000259" key="3">
    <source>
        <dbReference type="Pfam" id="PF03703"/>
    </source>
</evidence>
<feature type="compositionally biased region" description="Basic and acidic residues" evidence="1">
    <location>
        <begin position="1"/>
        <end position="35"/>
    </location>
</feature>
<dbReference type="PANTHER" id="PTHR34473:SF2">
    <property type="entry name" value="UPF0699 TRANSMEMBRANE PROTEIN YDBT"/>
    <property type="match status" value="1"/>
</dbReference>
<dbReference type="RefSeq" id="WP_013173007.1">
    <property type="nucleotide sequence ID" value="NC_014219.1"/>
</dbReference>
<protein>
    <submittedName>
        <fullName evidence="4">Membrane-flanked domain protein</fullName>
    </submittedName>
</protein>
<evidence type="ECO:0000313" key="4">
    <source>
        <dbReference type="EMBL" id="ADH99585.1"/>
    </source>
</evidence>
<dbReference type="HOGENOM" id="CLU_1150059_0_0_9"/>
<proteinExistence type="predicted"/>
<reference evidence="4" key="1">
    <citation type="submission" date="2009-10" db="EMBL/GenBank/DDBJ databases">
        <title>Complete sequence of Bacillus selenitireducens MLS10.</title>
        <authorList>
            <consortium name="US DOE Joint Genome Institute"/>
            <person name="Lucas S."/>
            <person name="Copeland A."/>
            <person name="Lapidus A."/>
            <person name="Glavina del Rio T."/>
            <person name="Dalin E."/>
            <person name="Tice H."/>
            <person name="Bruce D."/>
            <person name="Goodwin L."/>
            <person name="Pitluck S."/>
            <person name="Sims D."/>
            <person name="Brettin T."/>
            <person name="Detter J.C."/>
            <person name="Han C."/>
            <person name="Larimer F."/>
            <person name="Land M."/>
            <person name="Hauser L."/>
            <person name="Kyrpides N."/>
            <person name="Ovchinnikova G."/>
            <person name="Stolz J."/>
        </authorList>
    </citation>
    <scope>NUCLEOTIDE SEQUENCE [LARGE SCALE GENOMIC DNA]</scope>
    <source>
        <strain evidence="4">MLS10</strain>
    </source>
</reference>
<keyword evidence="2" id="KW-0812">Transmembrane</keyword>
<dbReference type="STRING" id="439292.Bsel_2081"/>
<sequence length="241" mass="27753">MMNDHRNQSERRDLDDLADDREQGQFDPEKPHTQDSFDQTDQFEDTETDSNETSEDQPAEPEEPSVPVTELYDPAPSFEAGEKRSLPNLPLAEKTLSAWRIGAVIEAVFLFLFPLGYWGVSQFTALPEWGLYVLILVTFVWGLFHIIIWQSLIWSRWKYQVYEDEVELMFGVIVKRRIIIPMIRVQHVDTRQGPVLRYFGLASVTISTAATVHEIPGLTMDNADRLRDQIAELAREADPDE</sequence>
<evidence type="ECO:0000256" key="2">
    <source>
        <dbReference type="SAM" id="Phobius"/>
    </source>
</evidence>
<feature type="transmembrane region" description="Helical" evidence="2">
    <location>
        <begin position="98"/>
        <end position="117"/>
    </location>
</feature>
<keyword evidence="5" id="KW-1185">Reference proteome</keyword>
<accession>D6XUU9</accession>
<gene>
    <name evidence="4" type="ordered locus">Bsel_2081</name>
</gene>
<dbReference type="KEGG" id="bse:Bsel_2081"/>